<evidence type="ECO:0000313" key="2">
    <source>
        <dbReference type="EMBL" id="GAA0460645.1"/>
    </source>
</evidence>
<proteinExistence type="predicted"/>
<dbReference type="RefSeq" id="WP_344089524.1">
    <property type="nucleotide sequence ID" value="NZ_BAAAHB010000019.1"/>
</dbReference>
<dbReference type="Proteomes" id="UP001499895">
    <property type="component" value="Unassembled WGS sequence"/>
</dbReference>
<sequence>MRLVRPAVVALLGLTLALSAPMGVAYAAKGPFSWLGAKDRPFFVENLPDGRCFTMSQEAHGAHNGTGTPATIFAGKQCTGKALRLAPGRQAPRGTAFSSVRFGAH</sequence>
<evidence type="ECO:0000256" key="1">
    <source>
        <dbReference type="SAM" id="SignalP"/>
    </source>
</evidence>
<keyword evidence="1" id="KW-0732">Signal</keyword>
<evidence type="ECO:0000313" key="3">
    <source>
        <dbReference type="Proteomes" id="UP001499895"/>
    </source>
</evidence>
<feature type="signal peptide" evidence="1">
    <location>
        <begin position="1"/>
        <end position="27"/>
    </location>
</feature>
<comment type="caution">
    <text evidence="2">The sequence shown here is derived from an EMBL/GenBank/DDBJ whole genome shotgun (WGS) entry which is preliminary data.</text>
</comment>
<gene>
    <name evidence="2" type="ORF">GCM10009544_24030</name>
</gene>
<organism evidence="2 3">
    <name type="scientific">Streptomyces stramineus</name>
    <dbReference type="NCBI Taxonomy" id="173861"/>
    <lineage>
        <taxon>Bacteria</taxon>
        <taxon>Bacillati</taxon>
        <taxon>Actinomycetota</taxon>
        <taxon>Actinomycetes</taxon>
        <taxon>Kitasatosporales</taxon>
        <taxon>Streptomycetaceae</taxon>
        <taxon>Streptomyces</taxon>
    </lineage>
</organism>
<feature type="chain" id="PRO_5047087238" evidence="1">
    <location>
        <begin position="28"/>
        <end position="105"/>
    </location>
</feature>
<keyword evidence="3" id="KW-1185">Reference proteome</keyword>
<reference evidence="3" key="1">
    <citation type="journal article" date="2019" name="Int. J. Syst. Evol. Microbiol.">
        <title>The Global Catalogue of Microorganisms (GCM) 10K type strain sequencing project: providing services to taxonomists for standard genome sequencing and annotation.</title>
        <authorList>
            <consortium name="The Broad Institute Genomics Platform"/>
            <consortium name="The Broad Institute Genome Sequencing Center for Infectious Disease"/>
            <person name="Wu L."/>
            <person name="Ma J."/>
        </authorList>
    </citation>
    <scope>NUCLEOTIDE SEQUENCE [LARGE SCALE GENOMIC DNA]</scope>
    <source>
        <strain evidence="3">JCM 10649</strain>
    </source>
</reference>
<accession>A0ABP3JRN4</accession>
<name>A0ABP3JRN4_9ACTN</name>
<protein>
    <submittedName>
        <fullName evidence="2">Uncharacterized protein</fullName>
    </submittedName>
</protein>
<dbReference type="EMBL" id="BAAAHB010000019">
    <property type="protein sequence ID" value="GAA0460645.1"/>
    <property type="molecule type" value="Genomic_DNA"/>
</dbReference>